<feature type="transmembrane region" description="Helical" evidence="1">
    <location>
        <begin position="35"/>
        <end position="53"/>
    </location>
</feature>
<dbReference type="InterPro" id="IPR021218">
    <property type="entry name" value="DUF2784"/>
</dbReference>
<organism evidence="2 3">
    <name type="scientific">Rhodococcus artemisiae</name>
    <dbReference type="NCBI Taxonomy" id="714159"/>
    <lineage>
        <taxon>Bacteria</taxon>
        <taxon>Bacillati</taxon>
        <taxon>Actinomycetota</taxon>
        <taxon>Actinomycetes</taxon>
        <taxon>Mycobacteriales</taxon>
        <taxon>Nocardiaceae</taxon>
        <taxon>Rhodococcus</taxon>
    </lineage>
</organism>
<proteinExistence type="predicted"/>
<evidence type="ECO:0000313" key="3">
    <source>
        <dbReference type="Proteomes" id="UP001336020"/>
    </source>
</evidence>
<reference evidence="2 3" key="1">
    <citation type="submission" date="2023-07" db="EMBL/GenBank/DDBJ databases">
        <authorList>
            <person name="Girao M."/>
            <person name="Carvalho M.F."/>
        </authorList>
    </citation>
    <scope>NUCLEOTIDE SEQUENCE [LARGE SCALE GENOMIC DNA]</scope>
    <source>
        <strain evidence="2 3">YIM65754</strain>
    </source>
</reference>
<gene>
    <name evidence="2" type="ORF">Q7514_00970</name>
</gene>
<protein>
    <submittedName>
        <fullName evidence="2">DUF2784 domain-containing protein</fullName>
    </submittedName>
</protein>
<dbReference type="EMBL" id="JAUTXY010000001">
    <property type="protein sequence ID" value="MEE2056097.1"/>
    <property type="molecule type" value="Genomic_DNA"/>
</dbReference>
<keyword evidence="1" id="KW-0812">Transmembrane</keyword>
<dbReference type="Proteomes" id="UP001336020">
    <property type="component" value="Unassembled WGS sequence"/>
</dbReference>
<evidence type="ECO:0000313" key="2">
    <source>
        <dbReference type="EMBL" id="MEE2056097.1"/>
    </source>
</evidence>
<evidence type="ECO:0000256" key="1">
    <source>
        <dbReference type="SAM" id="Phobius"/>
    </source>
</evidence>
<dbReference type="RefSeq" id="WP_330131407.1">
    <property type="nucleotide sequence ID" value="NZ_JAUTXY010000001.1"/>
</dbReference>
<comment type="caution">
    <text evidence="2">The sequence shown here is derived from an EMBL/GenBank/DDBJ whole genome shotgun (WGS) entry which is preliminary data.</text>
</comment>
<keyword evidence="1" id="KW-1133">Transmembrane helix</keyword>
<name>A0ABU7L5B6_9NOCA</name>
<accession>A0ABU7L5B6</accession>
<feature type="transmembrane region" description="Helical" evidence="1">
    <location>
        <begin position="6"/>
        <end position="28"/>
    </location>
</feature>
<dbReference type="Pfam" id="PF10861">
    <property type="entry name" value="DUF2784"/>
    <property type="match status" value="1"/>
</dbReference>
<feature type="transmembrane region" description="Helical" evidence="1">
    <location>
        <begin position="92"/>
        <end position="113"/>
    </location>
</feature>
<sequence>MVYRLLADATAFVHLLFVLYVAFGGFLTWRWPRTIVTHVLAVVWGAGSVIVGFDCPLTSAENWARDKAGDSGLPPGGFIDHYLTGVIYPESALGLVRAGVVVCVVVSWSVLWVRHGRTRARKGALGLTRQ</sequence>
<keyword evidence="1" id="KW-0472">Membrane</keyword>
<keyword evidence="3" id="KW-1185">Reference proteome</keyword>